<evidence type="ECO:0000256" key="4">
    <source>
        <dbReference type="ARBA" id="ARBA00022771"/>
    </source>
</evidence>
<dbReference type="FunFam" id="3.30.160.60:FF:000072">
    <property type="entry name" value="zinc finger protein 143 isoform X1"/>
    <property type="match status" value="1"/>
</dbReference>
<feature type="domain" description="C2H2-type" evidence="12">
    <location>
        <begin position="302"/>
        <end position="331"/>
    </location>
</feature>
<dbReference type="PROSITE" id="PS00028">
    <property type="entry name" value="ZINC_FINGER_C2H2_1"/>
    <property type="match status" value="7"/>
</dbReference>
<dbReference type="FunFam" id="3.30.160.60:FF:000446">
    <property type="entry name" value="Zinc finger protein"/>
    <property type="match status" value="1"/>
</dbReference>
<evidence type="ECO:0000256" key="9">
    <source>
        <dbReference type="ARBA" id="ARBA00023242"/>
    </source>
</evidence>
<reference evidence="13" key="1">
    <citation type="submission" date="2021-05" db="EMBL/GenBank/DDBJ databases">
        <authorList>
            <person name="Alioto T."/>
            <person name="Alioto T."/>
            <person name="Gomez Garrido J."/>
        </authorList>
    </citation>
    <scope>NUCLEOTIDE SEQUENCE</scope>
</reference>
<evidence type="ECO:0000256" key="2">
    <source>
        <dbReference type="ARBA" id="ARBA00022723"/>
    </source>
</evidence>
<evidence type="ECO:0000259" key="12">
    <source>
        <dbReference type="PROSITE" id="PS50157"/>
    </source>
</evidence>
<evidence type="ECO:0000256" key="8">
    <source>
        <dbReference type="ARBA" id="ARBA00023163"/>
    </source>
</evidence>
<evidence type="ECO:0000313" key="13">
    <source>
        <dbReference type="EMBL" id="CAG6655754.1"/>
    </source>
</evidence>
<dbReference type="SUPFAM" id="SSF57667">
    <property type="entry name" value="beta-beta-alpha zinc fingers"/>
    <property type="match status" value="3"/>
</dbReference>
<dbReference type="FunFam" id="3.30.160.60:FF:000125">
    <property type="entry name" value="Putative zinc finger protein 143"/>
    <property type="match status" value="1"/>
</dbReference>
<keyword evidence="5" id="KW-0862">Zinc</keyword>
<accession>A0A8D8RVN8</accession>
<evidence type="ECO:0000256" key="6">
    <source>
        <dbReference type="ARBA" id="ARBA00023015"/>
    </source>
</evidence>
<protein>
    <submittedName>
        <fullName evidence="13">Zinc finger protein 143</fullName>
    </submittedName>
</protein>
<dbReference type="SMART" id="SM00355">
    <property type="entry name" value="ZnF_C2H2"/>
    <property type="match status" value="7"/>
</dbReference>
<evidence type="ECO:0000256" key="7">
    <source>
        <dbReference type="ARBA" id="ARBA00023125"/>
    </source>
</evidence>
<feature type="domain" description="C2H2-type" evidence="12">
    <location>
        <begin position="272"/>
        <end position="301"/>
    </location>
</feature>
<dbReference type="FunFam" id="3.30.160.60:FF:000349">
    <property type="entry name" value="metal regulatory transcription factor 1"/>
    <property type="match status" value="1"/>
</dbReference>
<evidence type="ECO:0000256" key="11">
    <source>
        <dbReference type="SAM" id="MobiDB-lite"/>
    </source>
</evidence>
<dbReference type="FunFam" id="3.30.160.60:FF:000100">
    <property type="entry name" value="Zinc finger 45-like"/>
    <property type="match status" value="1"/>
</dbReference>
<organism evidence="13">
    <name type="scientific">Cacopsylla melanoneura</name>
    <dbReference type="NCBI Taxonomy" id="428564"/>
    <lineage>
        <taxon>Eukaryota</taxon>
        <taxon>Metazoa</taxon>
        <taxon>Ecdysozoa</taxon>
        <taxon>Arthropoda</taxon>
        <taxon>Hexapoda</taxon>
        <taxon>Insecta</taxon>
        <taxon>Pterygota</taxon>
        <taxon>Neoptera</taxon>
        <taxon>Paraneoptera</taxon>
        <taxon>Hemiptera</taxon>
        <taxon>Sternorrhyncha</taxon>
        <taxon>Psylloidea</taxon>
        <taxon>Psyllidae</taxon>
        <taxon>Psyllinae</taxon>
        <taxon>Cacopsylla</taxon>
    </lineage>
</organism>
<keyword evidence="9" id="KW-0539">Nucleus</keyword>
<name>A0A8D8RVN8_9HEMI</name>
<dbReference type="GO" id="GO:0000978">
    <property type="term" value="F:RNA polymerase II cis-regulatory region sequence-specific DNA binding"/>
    <property type="evidence" value="ECO:0007669"/>
    <property type="project" value="TreeGrafter"/>
</dbReference>
<dbReference type="GO" id="GO:0031519">
    <property type="term" value="C:PcG protein complex"/>
    <property type="evidence" value="ECO:0007669"/>
    <property type="project" value="TreeGrafter"/>
</dbReference>
<keyword evidence="4 10" id="KW-0863">Zinc-finger</keyword>
<dbReference type="EMBL" id="HBUF01182817">
    <property type="protein sequence ID" value="CAG6655754.1"/>
    <property type="molecule type" value="Transcribed_RNA"/>
</dbReference>
<dbReference type="Gene3D" id="3.30.160.60">
    <property type="entry name" value="Classic Zinc Finger"/>
    <property type="match status" value="7"/>
</dbReference>
<feature type="domain" description="C2H2-type" evidence="12">
    <location>
        <begin position="244"/>
        <end position="271"/>
    </location>
</feature>
<dbReference type="PANTHER" id="PTHR14003">
    <property type="entry name" value="TRANSCRIPTIONAL REPRESSOR PROTEIN YY"/>
    <property type="match status" value="1"/>
</dbReference>
<dbReference type="AlphaFoldDB" id="A0A8D8RVN8"/>
<evidence type="ECO:0000256" key="3">
    <source>
        <dbReference type="ARBA" id="ARBA00022737"/>
    </source>
</evidence>
<keyword evidence="6" id="KW-0805">Transcription regulation</keyword>
<feature type="domain" description="C2H2-type" evidence="12">
    <location>
        <begin position="422"/>
        <end position="450"/>
    </location>
</feature>
<dbReference type="GO" id="GO:0008270">
    <property type="term" value="F:zinc ion binding"/>
    <property type="evidence" value="ECO:0007669"/>
    <property type="project" value="UniProtKB-KW"/>
</dbReference>
<dbReference type="InterPro" id="IPR013087">
    <property type="entry name" value="Znf_C2H2_type"/>
</dbReference>
<dbReference type="EMBL" id="HBUF01182818">
    <property type="protein sequence ID" value="CAG6655755.1"/>
    <property type="molecule type" value="Transcribed_RNA"/>
</dbReference>
<evidence type="ECO:0000256" key="10">
    <source>
        <dbReference type="PROSITE-ProRule" id="PRU00042"/>
    </source>
</evidence>
<feature type="region of interest" description="Disordered" evidence="11">
    <location>
        <begin position="208"/>
        <end position="233"/>
    </location>
</feature>
<keyword evidence="3" id="KW-0677">Repeat</keyword>
<feature type="domain" description="C2H2-type" evidence="12">
    <location>
        <begin position="392"/>
        <end position="421"/>
    </location>
</feature>
<dbReference type="PANTHER" id="PTHR14003:SF23">
    <property type="entry name" value="ZINC FINGER PROTEIN 143"/>
    <property type="match status" value="1"/>
</dbReference>
<keyword evidence="7" id="KW-0238">DNA-binding</keyword>
<dbReference type="GO" id="GO:0005667">
    <property type="term" value="C:transcription regulator complex"/>
    <property type="evidence" value="ECO:0007669"/>
    <property type="project" value="TreeGrafter"/>
</dbReference>
<dbReference type="Pfam" id="PF00096">
    <property type="entry name" value="zf-C2H2"/>
    <property type="match status" value="5"/>
</dbReference>
<dbReference type="GO" id="GO:0000981">
    <property type="term" value="F:DNA-binding transcription factor activity, RNA polymerase II-specific"/>
    <property type="evidence" value="ECO:0007669"/>
    <property type="project" value="TreeGrafter"/>
</dbReference>
<proteinExistence type="predicted"/>
<dbReference type="InterPro" id="IPR036236">
    <property type="entry name" value="Znf_C2H2_sf"/>
</dbReference>
<dbReference type="PROSITE" id="PS50157">
    <property type="entry name" value="ZINC_FINGER_C2H2_2"/>
    <property type="match status" value="7"/>
</dbReference>
<keyword evidence="8" id="KW-0804">Transcription</keyword>
<comment type="subcellular location">
    <subcellularLocation>
        <location evidence="1">Nucleus</location>
    </subcellularLocation>
</comment>
<evidence type="ECO:0000256" key="1">
    <source>
        <dbReference type="ARBA" id="ARBA00004123"/>
    </source>
</evidence>
<dbReference type="GO" id="GO:0000785">
    <property type="term" value="C:chromatin"/>
    <property type="evidence" value="ECO:0007669"/>
    <property type="project" value="TreeGrafter"/>
</dbReference>
<dbReference type="FunFam" id="3.30.160.60:FF:000071">
    <property type="entry name" value="Putative zinc finger protein 143"/>
    <property type="match status" value="1"/>
</dbReference>
<feature type="domain" description="C2H2-type" evidence="12">
    <location>
        <begin position="332"/>
        <end position="361"/>
    </location>
</feature>
<feature type="domain" description="C2H2-type" evidence="12">
    <location>
        <begin position="362"/>
        <end position="391"/>
    </location>
</feature>
<dbReference type="FunFam" id="3.30.160.60:FF:000045">
    <property type="entry name" value="ZFP69 zinc finger protein B"/>
    <property type="match status" value="1"/>
</dbReference>
<sequence length="527" mass="59485">MDTLEIHIESDSGLLDEINHINAVVINSDQVSPGFIQRMNGFDSDVKSPMLQSYDVFCDPSDLGEQESSVFSLDNESDGNLILVAEQDEEDKPDVNNLMVTKLETPHHHPMEGQVVQLEDGALGVLTFDPVSCNDQLIKLPDGTIGYLLTSQLNSINKIDEHTQDNQEEYIVVELDDVDVDVDRDDEEILFEMEDDDVLDVVMDEKMNRREEEEQEEEGGGGGGGIKKEEGGVVGGVEPANVNNVCPECQKTFSSPHHMKVHMRIHSGVRPFKCPVEYCEKAFATQYSRKAHIRTHTGEKPYRCAHAHCAKSFKTSGDLQKHVRTHTGERPFPCTVPGCDRSFTTSNIRKVHIRTHTGEKPYVCPEQGCDKSFASATNYKNHMRIHSGEKPYVCQVRECQKRFTEYSSLYKHTLVHSDERPFICDDCPRSYRQLCTLNVHKKTYHPKRKINVRNDLVKTKPFSSTKLINNNIHNNINNNNNNNSININNSLTIINTMQGTAAITSSGGTEKYFLMELTIPDLKVENT</sequence>
<evidence type="ECO:0000256" key="5">
    <source>
        <dbReference type="ARBA" id="ARBA00022833"/>
    </source>
</evidence>
<keyword evidence="2" id="KW-0479">Metal-binding</keyword>